<dbReference type="Proteomes" id="UP000287188">
    <property type="component" value="Unassembled WGS sequence"/>
</dbReference>
<keyword evidence="1" id="KW-0812">Transmembrane</keyword>
<keyword evidence="1" id="KW-1133">Transmembrane helix</keyword>
<dbReference type="AlphaFoldDB" id="A0A402AEQ8"/>
<keyword evidence="3" id="KW-1185">Reference proteome</keyword>
<keyword evidence="1" id="KW-0472">Membrane</keyword>
<evidence type="ECO:0000256" key="1">
    <source>
        <dbReference type="SAM" id="Phobius"/>
    </source>
</evidence>
<organism evidence="2 3">
    <name type="scientific">Dictyobacter kobayashii</name>
    <dbReference type="NCBI Taxonomy" id="2014872"/>
    <lineage>
        <taxon>Bacteria</taxon>
        <taxon>Bacillati</taxon>
        <taxon>Chloroflexota</taxon>
        <taxon>Ktedonobacteria</taxon>
        <taxon>Ktedonobacterales</taxon>
        <taxon>Dictyobacteraceae</taxon>
        <taxon>Dictyobacter</taxon>
    </lineage>
</organism>
<proteinExistence type="predicted"/>
<dbReference type="EMBL" id="BIFS01000001">
    <property type="protein sequence ID" value="GCE17581.1"/>
    <property type="molecule type" value="Genomic_DNA"/>
</dbReference>
<evidence type="ECO:0000313" key="2">
    <source>
        <dbReference type="EMBL" id="GCE17581.1"/>
    </source>
</evidence>
<feature type="transmembrane region" description="Helical" evidence="1">
    <location>
        <begin position="7"/>
        <end position="30"/>
    </location>
</feature>
<protein>
    <submittedName>
        <fullName evidence="2">Uncharacterized protein</fullName>
    </submittedName>
</protein>
<evidence type="ECO:0000313" key="3">
    <source>
        <dbReference type="Proteomes" id="UP000287188"/>
    </source>
</evidence>
<feature type="transmembrane region" description="Helical" evidence="1">
    <location>
        <begin position="36"/>
        <end position="58"/>
    </location>
</feature>
<reference evidence="3" key="1">
    <citation type="submission" date="2018-12" db="EMBL/GenBank/DDBJ databases">
        <title>Tengunoibacter tsumagoiensis gen. nov., sp. nov., Dictyobacter kobayashii sp. nov., D. alpinus sp. nov., and D. joshuensis sp. nov. and description of Dictyobacteraceae fam. nov. within the order Ktedonobacterales isolated from Tengu-no-mugimeshi.</title>
        <authorList>
            <person name="Wang C.M."/>
            <person name="Zheng Y."/>
            <person name="Sakai Y."/>
            <person name="Toyoda A."/>
            <person name="Minakuchi Y."/>
            <person name="Abe K."/>
            <person name="Yokota A."/>
            <person name="Yabe S."/>
        </authorList>
    </citation>
    <scope>NUCLEOTIDE SEQUENCE [LARGE SCALE GENOMIC DNA]</scope>
    <source>
        <strain evidence="3">Uno11</strain>
    </source>
</reference>
<name>A0A402AEQ8_9CHLR</name>
<sequence length="65" mass="7774">MWKNKWYYLWLIGALILFMGVMVECYEAMVTEHNRVVYHFSFAAYCACMGAYQLAMFIRSHKAHK</sequence>
<gene>
    <name evidence="2" type="ORF">KDK_13810</name>
</gene>
<accession>A0A402AEQ8</accession>
<comment type="caution">
    <text evidence="2">The sequence shown here is derived from an EMBL/GenBank/DDBJ whole genome shotgun (WGS) entry which is preliminary data.</text>
</comment>